<feature type="domain" description="ABC transporter" evidence="6">
    <location>
        <begin position="1"/>
        <end position="216"/>
    </location>
</feature>
<evidence type="ECO:0000256" key="2">
    <source>
        <dbReference type="ARBA" id="ARBA00022519"/>
    </source>
</evidence>
<keyword evidence="1" id="KW-0813">Transport</keyword>
<evidence type="ECO:0000256" key="4">
    <source>
        <dbReference type="ARBA" id="ARBA00022840"/>
    </source>
</evidence>
<organism evidence="7 8">
    <name type="scientific">Phenylobacterium kunshanense</name>
    <dbReference type="NCBI Taxonomy" id="1445034"/>
    <lineage>
        <taxon>Bacteria</taxon>
        <taxon>Pseudomonadati</taxon>
        <taxon>Pseudomonadota</taxon>
        <taxon>Alphaproteobacteria</taxon>
        <taxon>Caulobacterales</taxon>
        <taxon>Caulobacteraceae</taxon>
        <taxon>Phenylobacterium</taxon>
    </lineage>
</organism>
<sequence>MGDEELAALAGVTLTIERGEYVAIIGPSGSGKSTLMNILGGLDRATSGDYRFEGEDVAHFSDDQLAEFRNRRIGFVFQSFQLLPRLTALQNVELPMIYAGVGVAERRARAAELLERVGLGARMGHRPTQLSGGQQQRVAVARSLANRPDLLLADEPTGALDTRTSEDVLALFGQLNAEGLTLAIVTHDPEVAQAARRRITFRDGLVVSDERTGVPA</sequence>
<evidence type="ECO:0000313" key="7">
    <source>
        <dbReference type="EMBL" id="RAK69280.1"/>
    </source>
</evidence>
<reference evidence="7 8" key="1">
    <citation type="submission" date="2018-05" db="EMBL/GenBank/DDBJ databases">
        <authorList>
            <person name="Lanie J.A."/>
            <person name="Ng W.-L."/>
            <person name="Kazmierczak K.M."/>
            <person name="Andrzejewski T.M."/>
            <person name="Davidsen T.M."/>
            <person name="Wayne K.J."/>
            <person name="Tettelin H."/>
            <person name="Glass J.I."/>
            <person name="Rusch D."/>
            <person name="Podicherti R."/>
            <person name="Tsui H.-C.T."/>
            <person name="Winkler M.E."/>
        </authorList>
    </citation>
    <scope>NUCLEOTIDE SEQUENCE [LARGE SCALE GENOMIC DNA]</scope>
    <source>
        <strain evidence="7 8">BUT-10</strain>
    </source>
</reference>
<dbReference type="InterPro" id="IPR017871">
    <property type="entry name" value="ABC_transporter-like_CS"/>
</dbReference>
<dbReference type="EMBL" id="QFYS01000001">
    <property type="protein sequence ID" value="RAK69280.1"/>
    <property type="molecule type" value="Genomic_DNA"/>
</dbReference>
<proteinExistence type="inferred from homology"/>
<dbReference type="Pfam" id="PF00005">
    <property type="entry name" value="ABC_tran"/>
    <property type="match status" value="1"/>
</dbReference>
<dbReference type="InterPro" id="IPR027417">
    <property type="entry name" value="P-loop_NTPase"/>
</dbReference>
<comment type="similarity">
    <text evidence="5">Belongs to the ABC transporter superfamily. Macrolide exporter (TC 3.A.1.122) family.</text>
</comment>
<dbReference type="InterPro" id="IPR017911">
    <property type="entry name" value="MacB-like_ATP-bd"/>
</dbReference>
<keyword evidence="3" id="KW-0547">Nucleotide-binding</keyword>
<dbReference type="GO" id="GO:0005524">
    <property type="term" value="F:ATP binding"/>
    <property type="evidence" value="ECO:0007669"/>
    <property type="project" value="UniProtKB-KW"/>
</dbReference>
<dbReference type="SMART" id="SM00382">
    <property type="entry name" value="AAA"/>
    <property type="match status" value="1"/>
</dbReference>
<dbReference type="PROSITE" id="PS00211">
    <property type="entry name" value="ABC_TRANSPORTER_1"/>
    <property type="match status" value="1"/>
</dbReference>
<accession>A0A328BPS0</accession>
<dbReference type="GO" id="GO:0016887">
    <property type="term" value="F:ATP hydrolysis activity"/>
    <property type="evidence" value="ECO:0007669"/>
    <property type="project" value="InterPro"/>
</dbReference>
<dbReference type="InterPro" id="IPR003439">
    <property type="entry name" value="ABC_transporter-like_ATP-bd"/>
</dbReference>
<dbReference type="PANTHER" id="PTHR24220:SF86">
    <property type="entry name" value="ABC TRANSPORTER ABCH.1"/>
    <property type="match status" value="1"/>
</dbReference>
<protein>
    <submittedName>
        <fullName evidence="7">Macrolide ABC transporter ATP-binding protein</fullName>
    </submittedName>
</protein>
<evidence type="ECO:0000313" key="8">
    <source>
        <dbReference type="Proteomes" id="UP000249524"/>
    </source>
</evidence>
<keyword evidence="2" id="KW-0472">Membrane</keyword>
<evidence type="ECO:0000256" key="3">
    <source>
        <dbReference type="ARBA" id="ARBA00022741"/>
    </source>
</evidence>
<dbReference type="SUPFAM" id="SSF52540">
    <property type="entry name" value="P-loop containing nucleoside triphosphate hydrolases"/>
    <property type="match status" value="1"/>
</dbReference>
<keyword evidence="2" id="KW-1003">Cell membrane</keyword>
<dbReference type="InterPro" id="IPR003593">
    <property type="entry name" value="AAA+_ATPase"/>
</dbReference>
<dbReference type="PANTHER" id="PTHR24220">
    <property type="entry name" value="IMPORT ATP-BINDING PROTEIN"/>
    <property type="match status" value="1"/>
</dbReference>
<keyword evidence="2" id="KW-0997">Cell inner membrane</keyword>
<evidence type="ECO:0000259" key="6">
    <source>
        <dbReference type="PROSITE" id="PS50893"/>
    </source>
</evidence>
<evidence type="ECO:0000256" key="5">
    <source>
        <dbReference type="ARBA" id="ARBA00038388"/>
    </source>
</evidence>
<dbReference type="GO" id="GO:0022857">
    <property type="term" value="F:transmembrane transporter activity"/>
    <property type="evidence" value="ECO:0007669"/>
    <property type="project" value="TreeGrafter"/>
</dbReference>
<name>A0A328BPS0_9CAUL</name>
<comment type="caution">
    <text evidence="7">The sequence shown here is derived from an EMBL/GenBank/DDBJ whole genome shotgun (WGS) entry which is preliminary data.</text>
</comment>
<dbReference type="Proteomes" id="UP000249524">
    <property type="component" value="Unassembled WGS sequence"/>
</dbReference>
<dbReference type="Gene3D" id="3.40.50.300">
    <property type="entry name" value="P-loop containing nucleotide triphosphate hydrolases"/>
    <property type="match status" value="1"/>
</dbReference>
<dbReference type="FunFam" id="3.40.50.300:FF:000032">
    <property type="entry name" value="Export ABC transporter ATP-binding protein"/>
    <property type="match status" value="1"/>
</dbReference>
<dbReference type="CDD" id="cd03255">
    <property type="entry name" value="ABC_MJ0796_LolCDE_FtsE"/>
    <property type="match status" value="1"/>
</dbReference>
<dbReference type="InterPro" id="IPR015854">
    <property type="entry name" value="ABC_transpr_LolD-like"/>
</dbReference>
<keyword evidence="4 7" id="KW-0067">ATP-binding</keyword>
<dbReference type="PROSITE" id="PS50893">
    <property type="entry name" value="ABC_TRANSPORTER_2"/>
    <property type="match status" value="1"/>
</dbReference>
<keyword evidence="8" id="KW-1185">Reference proteome</keyword>
<gene>
    <name evidence="7" type="ORF">DJ019_03785</name>
</gene>
<dbReference type="GO" id="GO:0005886">
    <property type="term" value="C:plasma membrane"/>
    <property type="evidence" value="ECO:0007669"/>
    <property type="project" value="TreeGrafter"/>
</dbReference>
<dbReference type="AlphaFoldDB" id="A0A328BPS0"/>
<evidence type="ECO:0000256" key="1">
    <source>
        <dbReference type="ARBA" id="ARBA00022448"/>
    </source>
</evidence>
<dbReference type="GO" id="GO:0098796">
    <property type="term" value="C:membrane protein complex"/>
    <property type="evidence" value="ECO:0007669"/>
    <property type="project" value="UniProtKB-ARBA"/>
</dbReference>
<dbReference type="OrthoDB" id="7202172at2"/>